<name>A0A6S7HET8_PARCT</name>
<accession>A0A6S7HET8</accession>
<dbReference type="Proteomes" id="UP001152795">
    <property type="component" value="Unassembled WGS sequence"/>
</dbReference>
<comment type="caution">
    <text evidence="1">The sequence shown here is derived from an EMBL/GenBank/DDBJ whole genome shotgun (WGS) entry which is preliminary data.</text>
</comment>
<keyword evidence="2" id="KW-1185">Reference proteome</keyword>
<evidence type="ECO:0000313" key="2">
    <source>
        <dbReference type="Proteomes" id="UP001152795"/>
    </source>
</evidence>
<sequence>MQKQSSAVVDVVSPMLQSSNIHVVATVVQGSESADEPTVVEITDEVDSTRDEHHQMNESNCSSDMGINEKVAVIAKQCVENGISDNAIEILRHLQASLVLGSPEGIKNFIMVDRQNLLTTAFEEIDGLNNKLITLEVQFYNEVCCLILHVNMHLY</sequence>
<gene>
    <name evidence="1" type="ORF">PACLA_8A042937</name>
</gene>
<organism evidence="1 2">
    <name type="scientific">Paramuricea clavata</name>
    <name type="common">Red gorgonian</name>
    <name type="synonym">Violescent sea-whip</name>
    <dbReference type="NCBI Taxonomy" id="317549"/>
    <lineage>
        <taxon>Eukaryota</taxon>
        <taxon>Metazoa</taxon>
        <taxon>Cnidaria</taxon>
        <taxon>Anthozoa</taxon>
        <taxon>Octocorallia</taxon>
        <taxon>Malacalcyonacea</taxon>
        <taxon>Plexauridae</taxon>
        <taxon>Paramuricea</taxon>
    </lineage>
</organism>
<proteinExistence type="predicted"/>
<dbReference type="EMBL" id="CACRXK020002378">
    <property type="protein sequence ID" value="CAB3994037.1"/>
    <property type="molecule type" value="Genomic_DNA"/>
</dbReference>
<reference evidence="1" key="1">
    <citation type="submission" date="2020-04" db="EMBL/GenBank/DDBJ databases">
        <authorList>
            <person name="Alioto T."/>
            <person name="Alioto T."/>
            <person name="Gomez Garrido J."/>
        </authorList>
    </citation>
    <scope>NUCLEOTIDE SEQUENCE</scope>
    <source>
        <strain evidence="1">A484AB</strain>
    </source>
</reference>
<protein>
    <submittedName>
        <fullName evidence="1">Uncharacterized protein</fullName>
    </submittedName>
</protein>
<dbReference type="AlphaFoldDB" id="A0A6S7HET8"/>
<evidence type="ECO:0000313" key="1">
    <source>
        <dbReference type="EMBL" id="CAB3994037.1"/>
    </source>
</evidence>